<comment type="caution">
    <text evidence="2">The sequence shown here is derived from an EMBL/GenBank/DDBJ whole genome shotgun (WGS) entry which is preliminary data.</text>
</comment>
<dbReference type="RefSeq" id="WP_188439735.1">
    <property type="nucleotide sequence ID" value="NZ_BMGK01000003.1"/>
</dbReference>
<keyword evidence="1" id="KW-0812">Transmembrane</keyword>
<name>A0A8J2V848_9FLAO</name>
<proteinExistence type="predicted"/>
<gene>
    <name evidence="2" type="ORF">GCM10011312_07970</name>
</gene>
<dbReference type="Proteomes" id="UP000652231">
    <property type="component" value="Unassembled WGS sequence"/>
</dbReference>
<evidence type="ECO:0000256" key="1">
    <source>
        <dbReference type="SAM" id="Phobius"/>
    </source>
</evidence>
<evidence type="ECO:0000313" key="3">
    <source>
        <dbReference type="Proteomes" id="UP000652231"/>
    </source>
</evidence>
<organism evidence="2 3">
    <name type="scientific">Planktosalinus lacus</name>
    <dbReference type="NCBI Taxonomy" id="1526573"/>
    <lineage>
        <taxon>Bacteria</taxon>
        <taxon>Pseudomonadati</taxon>
        <taxon>Bacteroidota</taxon>
        <taxon>Flavobacteriia</taxon>
        <taxon>Flavobacteriales</taxon>
        <taxon>Flavobacteriaceae</taxon>
        <taxon>Planktosalinus</taxon>
    </lineage>
</organism>
<accession>A0A8J2V848</accession>
<evidence type="ECO:0008006" key="4">
    <source>
        <dbReference type="Google" id="ProtNLM"/>
    </source>
</evidence>
<keyword evidence="1" id="KW-1133">Transmembrane helix</keyword>
<dbReference type="AlphaFoldDB" id="A0A8J2V848"/>
<dbReference type="EMBL" id="BMGK01000003">
    <property type="protein sequence ID" value="GGD86354.1"/>
    <property type="molecule type" value="Genomic_DNA"/>
</dbReference>
<protein>
    <recommendedName>
        <fullName evidence="4">DUF748 domain-containing protein</fullName>
    </recommendedName>
</protein>
<reference evidence="2" key="2">
    <citation type="submission" date="2020-09" db="EMBL/GenBank/DDBJ databases">
        <authorList>
            <person name="Sun Q."/>
            <person name="Zhou Y."/>
        </authorList>
    </citation>
    <scope>NUCLEOTIDE SEQUENCE</scope>
    <source>
        <strain evidence="2">CGMCC 1.12924</strain>
    </source>
</reference>
<evidence type="ECO:0000313" key="2">
    <source>
        <dbReference type="EMBL" id="GGD86354.1"/>
    </source>
</evidence>
<keyword evidence="3" id="KW-1185">Reference proteome</keyword>
<keyword evidence="1" id="KW-0472">Membrane</keyword>
<feature type="transmembrane region" description="Helical" evidence="1">
    <location>
        <begin position="7"/>
        <end position="26"/>
    </location>
</feature>
<sequence>MSKRTRIILGSITGFLILFVIASFVANPIIESKIKKTIVQEVPDGFQLNEYEISVSSFSGSATIENLQISVTDTIAEFKDAQLSLSKASFEGLSYWTYLFSGKIDFNSITLYDLYVKTYRDSTKTDDRKKQQKDFEENISTEKFTLENASFLMKNADESNALQLDSLNFSITDVKVNNTTLQEKIPFHFSEMEVDTKDFFYELNENETLSLKEFTIVDQHLKIKDFAIQTKSDSLKPNLEPASEIGRKDIKIPSLTLSDLHFKVIDSTFMLFGEDLEIKNPSVWIQEGIKKEPENIESTQKENNKKTEMPLPFSIASISINDAETTLLNPDESSFLQVEDFNITLKEVLVNTATLQHMIPCQFSDVEFDSKSIQYQLNDYDLLSLTTIYLSNQELQIEDLAIKTKYSKRELSKVLDKERDHMDAEMPLVTLQGLQFKVSDSTFQVSGNNLIIENPVLKIYRDKLVTDDTSIKPLYSKSIRNIPFQLTLDSLHINNGSITYEEKVNIKQSAGTINFSNLNASIGNVSNTYAQGEKKTTIHINSTFMDESPLKIDWSFDVNDLKDTFQIQGELDALNATKMNSFTKASLNVELEGKVKKTYFNIHGDNDTSSVDLRISYDNFKVEILNKENKRSWLLSAVANIFVKKNSDSKGANFKEGNATAERNKDKSFFNYLWINIQEGLKDVMVSI</sequence>
<reference evidence="2" key="1">
    <citation type="journal article" date="2014" name="Int. J. Syst. Evol. Microbiol.">
        <title>Complete genome sequence of Corynebacterium casei LMG S-19264T (=DSM 44701T), isolated from a smear-ripened cheese.</title>
        <authorList>
            <consortium name="US DOE Joint Genome Institute (JGI-PGF)"/>
            <person name="Walter F."/>
            <person name="Albersmeier A."/>
            <person name="Kalinowski J."/>
            <person name="Ruckert C."/>
        </authorList>
    </citation>
    <scope>NUCLEOTIDE SEQUENCE</scope>
    <source>
        <strain evidence="2">CGMCC 1.12924</strain>
    </source>
</reference>